<evidence type="ECO:0000313" key="8">
    <source>
        <dbReference type="Proteomes" id="UP000800038"/>
    </source>
</evidence>
<dbReference type="PANTHER" id="PTHR42973:SF13">
    <property type="entry name" value="FAD-BINDING PCMH-TYPE DOMAIN-CONTAINING PROTEIN"/>
    <property type="match status" value="1"/>
</dbReference>
<feature type="domain" description="FAD-binding PCMH-type" evidence="6">
    <location>
        <begin position="65"/>
        <end position="255"/>
    </location>
</feature>
<keyword evidence="8" id="KW-1185">Reference proteome</keyword>
<evidence type="ECO:0000256" key="4">
    <source>
        <dbReference type="ARBA" id="ARBA00023002"/>
    </source>
</evidence>
<proteinExistence type="inferred from homology"/>
<evidence type="ECO:0000259" key="6">
    <source>
        <dbReference type="PROSITE" id="PS51387"/>
    </source>
</evidence>
<dbReference type="EMBL" id="ML976231">
    <property type="protein sequence ID" value="KAF1935820.1"/>
    <property type="molecule type" value="Genomic_DNA"/>
</dbReference>
<dbReference type="OrthoDB" id="2151789at2759"/>
<dbReference type="PANTHER" id="PTHR42973">
    <property type="entry name" value="BINDING OXIDOREDUCTASE, PUTATIVE (AFU_ORTHOLOGUE AFUA_1G17690)-RELATED"/>
    <property type="match status" value="1"/>
</dbReference>
<dbReference type="AlphaFoldDB" id="A0A6A5S890"/>
<keyword evidence="5" id="KW-0732">Signal</keyword>
<name>A0A6A5S890_9PLEO</name>
<evidence type="ECO:0000256" key="5">
    <source>
        <dbReference type="SAM" id="SignalP"/>
    </source>
</evidence>
<comment type="similarity">
    <text evidence="1">Belongs to the oxygen-dependent FAD-linked oxidoreductase family.</text>
</comment>
<dbReference type="SUPFAM" id="SSF56176">
    <property type="entry name" value="FAD-binding/transporter-associated domain-like"/>
    <property type="match status" value="1"/>
</dbReference>
<dbReference type="Pfam" id="PF01565">
    <property type="entry name" value="FAD_binding_4"/>
    <property type="match status" value="1"/>
</dbReference>
<evidence type="ECO:0000313" key="7">
    <source>
        <dbReference type="EMBL" id="KAF1935820.1"/>
    </source>
</evidence>
<dbReference type="Gene3D" id="3.30.465.10">
    <property type="match status" value="1"/>
</dbReference>
<gene>
    <name evidence="7" type="ORF">EJ02DRAFT_516187</name>
</gene>
<organism evidence="7 8">
    <name type="scientific">Clathrospora elynae</name>
    <dbReference type="NCBI Taxonomy" id="706981"/>
    <lineage>
        <taxon>Eukaryota</taxon>
        <taxon>Fungi</taxon>
        <taxon>Dikarya</taxon>
        <taxon>Ascomycota</taxon>
        <taxon>Pezizomycotina</taxon>
        <taxon>Dothideomycetes</taxon>
        <taxon>Pleosporomycetidae</taxon>
        <taxon>Pleosporales</taxon>
        <taxon>Diademaceae</taxon>
        <taxon>Clathrospora</taxon>
    </lineage>
</organism>
<feature type="signal peptide" evidence="5">
    <location>
        <begin position="1"/>
        <end position="21"/>
    </location>
</feature>
<dbReference type="PROSITE" id="PS51387">
    <property type="entry name" value="FAD_PCMH"/>
    <property type="match status" value="1"/>
</dbReference>
<evidence type="ECO:0000256" key="3">
    <source>
        <dbReference type="ARBA" id="ARBA00022827"/>
    </source>
</evidence>
<evidence type="ECO:0000256" key="1">
    <source>
        <dbReference type="ARBA" id="ARBA00005466"/>
    </source>
</evidence>
<dbReference type="InterPro" id="IPR006094">
    <property type="entry name" value="Oxid_FAD_bind_N"/>
</dbReference>
<accession>A0A6A5S890</accession>
<evidence type="ECO:0000256" key="2">
    <source>
        <dbReference type="ARBA" id="ARBA00022630"/>
    </source>
</evidence>
<dbReference type="InterPro" id="IPR036318">
    <property type="entry name" value="FAD-bd_PCMH-like_sf"/>
</dbReference>
<protein>
    <submittedName>
        <fullName evidence="7">FAD binding domain-containing protein</fullName>
    </submittedName>
</protein>
<dbReference type="InterPro" id="IPR016166">
    <property type="entry name" value="FAD-bd_PCMH"/>
</dbReference>
<sequence length="527" mass="56869">MGSFMCITLATLLLGAHSVLGVPTPETISACAEIENALPGKVLTRGLLAVKYAYETQQYWSTTLRYVDPACIVQPVDAVDVSVVIKTLNKYPTVNFATRSGGHDPNVGHATIQDGVLITMTDLTGATYDAKENVAYVKPGGEWNDVIGDLEKSGVAISGGRLGEDTLALLSYIILTNSSAGLVGVGGLLLGGGISFLSAQEGLAADNIIGWETVMANGSIINVDAAARPDLAQAMRGSGGQFGVVTQFKVKVHPIGDVWGGFCIYDQSQEKKLYAALHNFVGHGAEDPKAAIIFSDLVFAAGIKAKLIFYFYDGPERPASGPFADFFNGINLTCLPQKQKYSSLLRANGEPVRLLNARAFFRTYTVPYIASRPQMYAEIRDKLANITTYFLNSPGFVRATQFSVDFQPLPSVIGKISQSKGGNAMGLTASDPDRIILMFQGAWNFAEDDALAYGLARQLTDWLDVVVPQWISEAGLPQDLYLPFFMNDGMGDQAITQSYRDYEKFKALQESVDPNGLFSTRAGGFKY</sequence>
<feature type="chain" id="PRO_5025591828" evidence="5">
    <location>
        <begin position="22"/>
        <end position="527"/>
    </location>
</feature>
<keyword evidence="2" id="KW-0285">Flavoprotein</keyword>
<keyword evidence="3" id="KW-0274">FAD</keyword>
<dbReference type="InterPro" id="IPR016169">
    <property type="entry name" value="FAD-bd_PCMH_sub2"/>
</dbReference>
<keyword evidence="4" id="KW-0560">Oxidoreductase</keyword>
<dbReference type="Proteomes" id="UP000800038">
    <property type="component" value="Unassembled WGS sequence"/>
</dbReference>
<reference evidence="7" key="1">
    <citation type="journal article" date="2020" name="Stud. Mycol.">
        <title>101 Dothideomycetes genomes: a test case for predicting lifestyles and emergence of pathogens.</title>
        <authorList>
            <person name="Haridas S."/>
            <person name="Albert R."/>
            <person name="Binder M."/>
            <person name="Bloem J."/>
            <person name="Labutti K."/>
            <person name="Salamov A."/>
            <person name="Andreopoulos B."/>
            <person name="Baker S."/>
            <person name="Barry K."/>
            <person name="Bills G."/>
            <person name="Bluhm B."/>
            <person name="Cannon C."/>
            <person name="Castanera R."/>
            <person name="Culley D."/>
            <person name="Daum C."/>
            <person name="Ezra D."/>
            <person name="Gonzalez J."/>
            <person name="Henrissat B."/>
            <person name="Kuo A."/>
            <person name="Liang C."/>
            <person name="Lipzen A."/>
            <person name="Lutzoni F."/>
            <person name="Magnuson J."/>
            <person name="Mondo S."/>
            <person name="Nolan M."/>
            <person name="Ohm R."/>
            <person name="Pangilinan J."/>
            <person name="Park H.-J."/>
            <person name="Ramirez L."/>
            <person name="Alfaro M."/>
            <person name="Sun H."/>
            <person name="Tritt A."/>
            <person name="Yoshinaga Y."/>
            <person name="Zwiers L.-H."/>
            <person name="Turgeon B."/>
            <person name="Goodwin S."/>
            <person name="Spatafora J."/>
            <person name="Crous P."/>
            <person name="Grigoriev I."/>
        </authorList>
    </citation>
    <scope>NUCLEOTIDE SEQUENCE</scope>
    <source>
        <strain evidence="7">CBS 161.51</strain>
    </source>
</reference>
<dbReference type="GO" id="GO:0016491">
    <property type="term" value="F:oxidoreductase activity"/>
    <property type="evidence" value="ECO:0007669"/>
    <property type="project" value="UniProtKB-KW"/>
</dbReference>
<dbReference type="InterPro" id="IPR050416">
    <property type="entry name" value="FAD-linked_Oxidoreductase"/>
</dbReference>
<dbReference type="GO" id="GO:0071949">
    <property type="term" value="F:FAD binding"/>
    <property type="evidence" value="ECO:0007669"/>
    <property type="project" value="InterPro"/>
</dbReference>